<dbReference type="InterPro" id="IPR043136">
    <property type="entry name" value="B30.2/SPRY_sf"/>
</dbReference>
<dbReference type="InterPro" id="IPR003877">
    <property type="entry name" value="SPRY_dom"/>
</dbReference>
<dbReference type="HOGENOM" id="CLU_013137_0_3_1"/>
<evidence type="ECO:0000313" key="9">
    <source>
        <dbReference type="Proteomes" id="UP000001811"/>
    </source>
</evidence>
<dbReference type="PROSITE" id="PS50188">
    <property type="entry name" value="B302_SPRY"/>
    <property type="match status" value="1"/>
</dbReference>
<dbReference type="Proteomes" id="UP000001811">
    <property type="component" value="Chromosome 12"/>
</dbReference>
<evidence type="ECO:0000313" key="8">
    <source>
        <dbReference type="Ensembl" id="ENSOCUP00000015670.2"/>
    </source>
</evidence>
<dbReference type="InterPro" id="IPR013083">
    <property type="entry name" value="Znf_RING/FYVE/PHD"/>
</dbReference>
<dbReference type="InterPro" id="IPR000315">
    <property type="entry name" value="Znf_B-box"/>
</dbReference>
<dbReference type="Pfam" id="PF00622">
    <property type="entry name" value="SPRY"/>
    <property type="match status" value="1"/>
</dbReference>
<proteinExistence type="predicted"/>
<keyword evidence="9" id="KW-1185">Reference proteome</keyword>
<dbReference type="Pfam" id="PF15227">
    <property type="entry name" value="zf-C3HC4_4"/>
    <property type="match status" value="1"/>
</dbReference>
<reference evidence="8" key="2">
    <citation type="submission" date="2025-08" db="UniProtKB">
        <authorList>
            <consortium name="Ensembl"/>
        </authorList>
    </citation>
    <scope>IDENTIFICATION</scope>
    <source>
        <strain evidence="8">Thorbecke</strain>
    </source>
</reference>
<dbReference type="InterPro" id="IPR001841">
    <property type="entry name" value="Znf_RING"/>
</dbReference>
<dbReference type="PROSITE" id="PS00518">
    <property type="entry name" value="ZF_RING_1"/>
    <property type="match status" value="1"/>
</dbReference>
<feature type="domain" description="B box-type" evidence="6">
    <location>
        <begin position="98"/>
        <end position="139"/>
    </location>
</feature>
<dbReference type="OrthoDB" id="654191at2759"/>
<keyword evidence="1" id="KW-0479">Metal-binding</keyword>
<evidence type="ECO:0000256" key="1">
    <source>
        <dbReference type="ARBA" id="ARBA00022723"/>
    </source>
</evidence>
<dbReference type="PROSITE" id="PS50089">
    <property type="entry name" value="ZF_RING_2"/>
    <property type="match status" value="1"/>
</dbReference>
<dbReference type="InParanoid" id="G1TFH9"/>
<accession>G1TFH9</accession>
<dbReference type="PRINTS" id="PR01407">
    <property type="entry name" value="BUTYPHLNCDUF"/>
</dbReference>
<dbReference type="SMART" id="SM00449">
    <property type="entry name" value="SPRY"/>
    <property type="match status" value="1"/>
</dbReference>
<feature type="domain" description="RING-type" evidence="5">
    <location>
        <begin position="16"/>
        <end position="57"/>
    </location>
</feature>
<dbReference type="SMART" id="SM00184">
    <property type="entry name" value="RING"/>
    <property type="match status" value="1"/>
</dbReference>
<dbReference type="PaxDb" id="9986-ENSOCUP00000015670"/>
<feature type="domain" description="B30.2/SPRY" evidence="7">
    <location>
        <begin position="296"/>
        <end position="539"/>
    </location>
</feature>
<reference evidence="8" key="3">
    <citation type="submission" date="2025-09" db="UniProtKB">
        <authorList>
            <consortium name="Ensembl"/>
        </authorList>
    </citation>
    <scope>IDENTIFICATION</scope>
    <source>
        <strain evidence="8">Thorbecke</strain>
    </source>
</reference>
<dbReference type="EMBL" id="AAGW02068120">
    <property type="status" value="NOT_ANNOTATED_CDS"/>
    <property type="molecule type" value="Genomic_DNA"/>
</dbReference>
<dbReference type="Bgee" id="ENSOCUG00000023505">
    <property type="expression patterns" value="Expressed in testis"/>
</dbReference>
<dbReference type="Gene3D" id="3.30.160.60">
    <property type="entry name" value="Classic Zinc Finger"/>
    <property type="match status" value="1"/>
</dbReference>
<gene>
    <name evidence="8" type="primary">LOC100355132</name>
</gene>
<dbReference type="EMBL" id="AAGW02068119">
    <property type="status" value="NOT_ANNOTATED_CDS"/>
    <property type="molecule type" value="Genomic_DNA"/>
</dbReference>
<dbReference type="InterPro" id="IPR003879">
    <property type="entry name" value="Butyrophylin_SPRY"/>
</dbReference>
<keyword evidence="3" id="KW-0862">Zinc</keyword>
<reference evidence="8 9" key="1">
    <citation type="journal article" date="2011" name="Nature">
        <title>A high-resolution map of human evolutionary constraint using 29 mammals.</title>
        <authorList>
            <person name="Lindblad-Toh K."/>
            <person name="Garber M."/>
            <person name="Zuk O."/>
            <person name="Lin M.F."/>
            <person name="Parker B.J."/>
            <person name="Washietl S."/>
            <person name="Kheradpour P."/>
            <person name="Ernst J."/>
            <person name="Jordan G."/>
            <person name="Mauceli E."/>
            <person name="Ward L.D."/>
            <person name="Lowe C.B."/>
            <person name="Holloway A.K."/>
            <person name="Clamp M."/>
            <person name="Gnerre S."/>
            <person name="Alfoldi J."/>
            <person name="Beal K."/>
            <person name="Chang J."/>
            <person name="Clawson H."/>
            <person name="Cuff J."/>
            <person name="Di Palma F."/>
            <person name="Fitzgerald S."/>
            <person name="Flicek P."/>
            <person name="Guttman M."/>
            <person name="Hubisz M.J."/>
            <person name="Jaffe D.B."/>
            <person name="Jungreis I."/>
            <person name="Kent W.J."/>
            <person name="Kostka D."/>
            <person name="Lara M."/>
            <person name="Martins A.L."/>
            <person name="Massingham T."/>
            <person name="Moltke I."/>
            <person name="Raney B.J."/>
            <person name="Rasmussen M.D."/>
            <person name="Robinson J."/>
            <person name="Stark A."/>
            <person name="Vilella A.J."/>
            <person name="Wen J."/>
            <person name="Xie X."/>
            <person name="Zody M.C."/>
            <person name="Baldwin J."/>
            <person name="Bloom T."/>
            <person name="Chin C.W."/>
            <person name="Heiman D."/>
            <person name="Nicol R."/>
            <person name="Nusbaum C."/>
            <person name="Young S."/>
            <person name="Wilkinson J."/>
            <person name="Worley K.C."/>
            <person name="Kovar C.L."/>
            <person name="Muzny D.M."/>
            <person name="Gibbs R.A."/>
            <person name="Cree A."/>
            <person name="Dihn H.H."/>
            <person name="Fowler G."/>
            <person name="Jhangiani S."/>
            <person name="Joshi V."/>
            <person name="Lee S."/>
            <person name="Lewis L.R."/>
            <person name="Nazareth L.V."/>
            <person name="Okwuonu G."/>
            <person name="Santibanez J."/>
            <person name="Warren W.C."/>
            <person name="Mardis E.R."/>
            <person name="Weinstock G.M."/>
            <person name="Wilson R.K."/>
            <person name="Delehaunty K."/>
            <person name="Dooling D."/>
            <person name="Fronik C."/>
            <person name="Fulton L."/>
            <person name="Fulton B."/>
            <person name="Graves T."/>
            <person name="Minx P."/>
            <person name="Sodergren E."/>
            <person name="Birney E."/>
            <person name="Margulies E.H."/>
            <person name="Herrero J."/>
            <person name="Green E.D."/>
            <person name="Haussler D."/>
            <person name="Siepel A."/>
            <person name="Goldman N."/>
            <person name="Pollard K.S."/>
            <person name="Pedersen J.S."/>
            <person name="Lander E.S."/>
            <person name="Kellis M."/>
        </authorList>
    </citation>
    <scope>NUCLEOTIDE SEQUENCE [LARGE SCALE GENOMIC DNA]</scope>
    <source>
        <strain evidence="8 9">Thorbecke inbred</strain>
    </source>
</reference>
<evidence type="ECO:0000256" key="3">
    <source>
        <dbReference type="ARBA" id="ARBA00022833"/>
    </source>
</evidence>
<dbReference type="Gene3D" id="2.60.120.920">
    <property type="match status" value="2"/>
</dbReference>
<dbReference type="GeneID" id="100355132"/>
<dbReference type="Pfam" id="PF13765">
    <property type="entry name" value="PRY"/>
    <property type="match status" value="1"/>
</dbReference>
<dbReference type="InterPro" id="IPR013320">
    <property type="entry name" value="ConA-like_dom_sf"/>
</dbReference>
<dbReference type="SUPFAM" id="SSF49899">
    <property type="entry name" value="Concanavalin A-like lectins/glucanases"/>
    <property type="match status" value="2"/>
</dbReference>
<protein>
    <recommendedName>
        <fullName evidence="10">Tripartite motif containing 26</fullName>
    </recommendedName>
</protein>
<evidence type="ECO:0000259" key="5">
    <source>
        <dbReference type="PROSITE" id="PS50089"/>
    </source>
</evidence>
<dbReference type="PROSITE" id="PS50119">
    <property type="entry name" value="ZF_BBOX"/>
    <property type="match status" value="1"/>
</dbReference>
<evidence type="ECO:0000256" key="4">
    <source>
        <dbReference type="PROSITE-ProRule" id="PRU00024"/>
    </source>
</evidence>
<dbReference type="SMR" id="G1TFH9"/>
<dbReference type="GeneTree" id="ENSGT00940000165871"/>
<dbReference type="SMART" id="SM00336">
    <property type="entry name" value="BBOX"/>
    <property type="match status" value="1"/>
</dbReference>
<dbReference type="InterPro" id="IPR017907">
    <property type="entry name" value="Znf_RING_CS"/>
</dbReference>
<evidence type="ECO:0000256" key="2">
    <source>
        <dbReference type="ARBA" id="ARBA00022771"/>
    </source>
</evidence>
<dbReference type="eggNOG" id="KOG2177">
    <property type="taxonomic scope" value="Eukaryota"/>
</dbReference>
<dbReference type="Gene3D" id="3.30.40.10">
    <property type="entry name" value="Zinc/RING finger domain, C3HC4 (zinc finger)"/>
    <property type="match status" value="1"/>
</dbReference>
<dbReference type="AlphaFoldDB" id="G1TFH9"/>
<dbReference type="GO" id="GO:0008270">
    <property type="term" value="F:zinc ion binding"/>
    <property type="evidence" value="ECO:0007669"/>
    <property type="project" value="UniProtKB-KW"/>
</dbReference>
<dbReference type="PANTHER" id="PTHR24103">
    <property type="entry name" value="E3 UBIQUITIN-PROTEIN LIGASE TRIM"/>
    <property type="match status" value="1"/>
</dbReference>
<dbReference type="SUPFAM" id="SSF57845">
    <property type="entry name" value="B-box zinc-binding domain"/>
    <property type="match status" value="1"/>
</dbReference>
<evidence type="ECO:0000259" key="6">
    <source>
        <dbReference type="PROSITE" id="PS50119"/>
    </source>
</evidence>
<dbReference type="Pfam" id="PF00643">
    <property type="entry name" value="zf-B_box"/>
    <property type="match status" value="1"/>
</dbReference>
<dbReference type="KEGG" id="ocu:100355132"/>
<dbReference type="SMART" id="SM00589">
    <property type="entry name" value="PRY"/>
    <property type="match status" value="1"/>
</dbReference>
<organism evidence="8 9">
    <name type="scientific">Oryctolagus cuniculus</name>
    <name type="common">Rabbit</name>
    <dbReference type="NCBI Taxonomy" id="9986"/>
    <lineage>
        <taxon>Eukaryota</taxon>
        <taxon>Metazoa</taxon>
        <taxon>Chordata</taxon>
        <taxon>Craniata</taxon>
        <taxon>Vertebrata</taxon>
        <taxon>Euteleostomi</taxon>
        <taxon>Mammalia</taxon>
        <taxon>Eutheria</taxon>
        <taxon>Euarchontoglires</taxon>
        <taxon>Glires</taxon>
        <taxon>Lagomorpha</taxon>
        <taxon>Leporidae</taxon>
        <taxon>Oryctolagus</taxon>
    </lineage>
</organism>
<dbReference type="Ensembl" id="ENSOCUT00000029089.2">
    <property type="protein sequence ID" value="ENSOCUP00000015670.2"/>
    <property type="gene ID" value="ENSOCUG00000023505.2"/>
</dbReference>
<dbReference type="InterPro" id="IPR001870">
    <property type="entry name" value="B30.2/SPRY"/>
</dbReference>
<dbReference type="InterPro" id="IPR006574">
    <property type="entry name" value="PRY"/>
</dbReference>
<name>G1TFH9_RABIT</name>
<sequence>MAAASPLRNLEDEVLCSICLDFLRDPVTIDCGHVFCYHCIIKVCESSRQPLNCSLCKAAFKKENMRHVWQMASLVENIWRMKVDEERQPREERPPEQKAAKLCGRHLEKLHYYCKDDQQILCVMCRESREHRHHAAVLLEKAAQPYRGKILNHLKVLKGDRDRIRNFQSTGEDEIQALLTKFQNHKQDIASVFEQGHQFLREREQYLLEWLVGLEQELTEGRNSHVTKGSEEVVRLRALITDLEKKARQPALELLQDPSDILSRYPRKKFWIEKPISPAIKKRAEEFSDKLASLEKGLRGFHGKLMRDLEYKTMKIILNSQTANGYLSVSPNGKSMIFTGLWMNKYQHGQRFDPEPAVLGSNGFTWGKVYWEVKVNRIWWGAEEEEEAMRYRGGARGVFGSSYFSGFLGITDEYGSPGYRNENEELEEENGLWSKFCIVGVARESVVRRGFLNFTPEEGFWTLQLSSAGVCVCTGSDPFQILSYCPRMIGVALDYDGGKVTFTNARTQEFIYEFSSSFTGRIFPFLWLNCMRSRLTLRP</sequence>
<evidence type="ECO:0008006" key="10">
    <source>
        <dbReference type="Google" id="ProtNLM"/>
    </source>
</evidence>
<dbReference type="InterPro" id="IPR050143">
    <property type="entry name" value="TRIM/RBCC"/>
</dbReference>
<evidence type="ECO:0000259" key="7">
    <source>
        <dbReference type="PROSITE" id="PS50188"/>
    </source>
</evidence>
<keyword evidence="2 4" id="KW-0863">Zinc-finger</keyword>
<dbReference type="SUPFAM" id="SSF57850">
    <property type="entry name" value="RING/U-box"/>
    <property type="match status" value="1"/>
</dbReference>